<accession>A0A4U8TED5</accession>
<dbReference type="OrthoDB" id="9907545at2"/>
<feature type="transmembrane region" description="Helical" evidence="1">
    <location>
        <begin position="121"/>
        <end position="140"/>
    </location>
</feature>
<keyword evidence="1" id="KW-0812">Transmembrane</keyword>
<comment type="caution">
    <text evidence="2">The sequence shown here is derived from an EMBL/GenBank/DDBJ whole genome shotgun (WGS) entry which is preliminary data.</text>
</comment>
<sequence length="244" mass="28125">MNGNWSNFPYMNDSDYFQREKIKQEEEQRKFLYRNEKIVFYQIGETLEIVVQGVKFQGNGSDIGMGVIGSIFAAISEGIEQLYKKDYISQASKKFSKWAFILEGYSLVFVYNQGTKEWYRGLASVGYEVIIFGITASIIGLISAPWWLALIIAAFIAFIAALFANSQWGKSALELISERIQELTETIKANLEKAKAFFEANEQDYYKPFRNKDFMKNLCEDLTCKDFSEQSLRDLLAYSGYKRD</sequence>
<keyword evidence="3" id="KW-1185">Reference proteome</keyword>
<evidence type="ECO:0000313" key="2">
    <source>
        <dbReference type="EMBL" id="TLD98401.1"/>
    </source>
</evidence>
<dbReference type="Proteomes" id="UP000029707">
    <property type="component" value="Unassembled WGS sequence"/>
</dbReference>
<keyword evidence="1" id="KW-1133">Transmembrane helix</keyword>
<dbReference type="EMBL" id="JRMQ02000041">
    <property type="protein sequence ID" value="TLD98401.1"/>
    <property type="molecule type" value="Genomic_DNA"/>
</dbReference>
<organism evidence="2 3">
    <name type="scientific">Helicobacter japonicus</name>
    <dbReference type="NCBI Taxonomy" id="425400"/>
    <lineage>
        <taxon>Bacteria</taxon>
        <taxon>Pseudomonadati</taxon>
        <taxon>Campylobacterota</taxon>
        <taxon>Epsilonproteobacteria</taxon>
        <taxon>Campylobacterales</taxon>
        <taxon>Helicobacteraceae</taxon>
        <taxon>Helicobacter</taxon>
    </lineage>
</organism>
<keyword evidence="1" id="KW-0472">Membrane</keyword>
<feature type="non-terminal residue" evidence="2">
    <location>
        <position position="244"/>
    </location>
</feature>
<name>A0A4U8TED5_9HELI</name>
<reference evidence="2 3" key="1">
    <citation type="journal article" date="2014" name="Genome Announc.">
        <title>Draft genome sequences of eight enterohepatic helicobacter species isolated from both laboratory and wild rodents.</title>
        <authorList>
            <person name="Sheh A."/>
            <person name="Shen Z."/>
            <person name="Fox J.G."/>
        </authorList>
    </citation>
    <scope>NUCLEOTIDE SEQUENCE [LARGE SCALE GENOMIC DNA]</scope>
    <source>
        <strain evidence="2 3">MIT 01-6451</strain>
    </source>
</reference>
<evidence type="ECO:0000256" key="1">
    <source>
        <dbReference type="SAM" id="Phobius"/>
    </source>
</evidence>
<dbReference type="RefSeq" id="WP_138129875.1">
    <property type="nucleotide sequence ID" value="NZ_CAOOBM010000072.1"/>
</dbReference>
<proteinExistence type="predicted"/>
<gene>
    <name evidence="2" type="ORF">LS65_009695</name>
</gene>
<feature type="transmembrane region" description="Helical" evidence="1">
    <location>
        <begin position="146"/>
        <end position="164"/>
    </location>
</feature>
<dbReference type="AlphaFoldDB" id="A0A4U8TED5"/>
<evidence type="ECO:0000313" key="3">
    <source>
        <dbReference type="Proteomes" id="UP000029707"/>
    </source>
</evidence>
<protein>
    <submittedName>
        <fullName evidence="2">Uncharacterized protein</fullName>
    </submittedName>
</protein>